<dbReference type="Proteomes" id="UP000075884">
    <property type="component" value="Unassembled WGS sequence"/>
</dbReference>
<evidence type="ECO:0000313" key="3">
    <source>
        <dbReference type="Proteomes" id="UP000075884"/>
    </source>
</evidence>
<sequence>MHSAPSGVFWQPFEHSPVWCWHCARSQPSPSSAPFGQSGTSSQTDVRLTQRSVTPGQAHWPWGHRSGGVTHACSTLSSEPSPQSFSLSHFQMFGMHRPFSHANCDAAHVTLPHSNSSEWSPQSFSWSHRKFSGMQRPDLHWNSFVPHVGFVQFCSSSELSRQSSSPSQIHDFGMQRWLLQVKSQVFGHACTGGSAFGSDRQLRPSSPSRSPYGQPHFTVRPRTPPAPAVSTVSFLGSAKQSFSQPPLFTPHGCVASMLCTPWLYTFTPYRRFVCGSRTMISSCSPFSLFRRTIASSRQSVMYIHSSWITIENGCRIRREFTVRTSVPSRFECWTWSSRASHQ</sequence>
<organism evidence="2 3">
    <name type="scientific">Anopheles dirus</name>
    <dbReference type="NCBI Taxonomy" id="7168"/>
    <lineage>
        <taxon>Eukaryota</taxon>
        <taxon>Metazoa</taxon>
        <taxon>Ecdysozoa</taxon>
        <taxon>Arthropoda</taxon>
        <taxon>Hexapoda</taxon>
        <taxon>Insecta</taxon>
        <taxon>Pterygota</taxon>
        <taxon>Neoptera</taxon>
        <taxon>Endopterygota</taxon>
        <taxon>Diptera</taxon>
        <taxon>Nematocera</taxon>
        <taxon>Culicoidea</taxon>
        <taxon>Culicidae</taxon>
        <taxon>Anophelinae</taxon>
        <taxon>Anopheles</taxon>
    </lineage>
</organism>
<keyword evidence="3" id="KW-1185">Reference proteome</keyword>
<dbReference type="AlphaFoldDB" id="A0A182NW39"/>
<reference evidence="3" key="1">
    <citation type="submission" date="2013-03" db="EMBL/GenBank/DDBJ databases">
        <title>The Genome Sequence of Anopheles dirus WRAIR2.</title>
        <authorList>
            <consortium name="The Broad Institute Genomics Platform"/>
            <person name="Neafsey D.E."/>
            <person name="Walton C."/>
            <person name="Walker B."/>
            <person name="Young S.K."/>
            <person name="Zeng Q."/>
            <person name="Gargeya S."/>
            <person name="Fitzgerald M."/>
            <person name="Haas B."/>
            <person name="Abouelleil A."/>
            <person name="Allen A.W."/>
            <person name="Alvarado L."/>
            <person name="Arachchi H.M."/>
            <person name="Berlin A.M."/>
            <person name="Chapman S.B."/>
            <person name="Gainer-Dewar J."/>
            <person name="Goldberg J."/>
            <person name="Griggs A."/>
            <person name="Gujja S."/>
            <person name="Hansen M."/>
            <person name="Howarth C."/>
            <person name="Imamovic A."/>
            <person name="Ireland A."/>
            <person name="Larimer J."/>
            <person name="McCowan C."/>
            <person name="Murphy C."/>
            <person name="Pearson M."/>
            <person name="Poon T.W."/>
            <person name="Priest M."/>
            <person name="Roberts A."/>
            <person name="Saif S."/>
            <person name="Shea T."/>
            <person name="Sisk P."/>
            <person name="Sykes S."/>
            <person name="Wortman J."/>
            <person name="Nusbaum C."/>
            <person name="Birren B."/>
        </authorList>
    </citation>
    <scope>NUCLEOTIDE SEQUENCE [LARGE SCALE GENOMIC DNA]</scope>
    <source>
        <strain evidence="3">WRAIR2</strain>
    </source>
</reference>
<protein>
    <submittedName>
        <fullName evidence="2">Uncharacterized protein</fullName>
    </submittedName>
</protein>
<evidence type="ECO:0000313" key="2">
    <source>
        <dbReference type="EnsemblMetazoa" id="ADIR014124-PB"/>
    </source>
</evidence>
<dbReference type="EnsemblMetazoa" id="ADIR014124-RB">
    <property type="protein sequence ID" value="ADIR014124-PB"/>
    <property type="gene ID" value="ADIR014124"/>
</dbReference>
<accession>A0A182NW39</accession>
<dbReference type="VEuPathDB" id="VectorBase:ADIR014124"/>
<feature type="region of interest" description="Disordered" evidence="1">
    <location>
        <begin position="31"/>
        <end position="51"/>
    </location>
</feature>
<evidence type="ECO:0000256" key="1">
    <source>
        <dbReference type="SAM" id="MobiDB-lite"/>
    </source>
</evidence>
<name>A0A182NW39_9DIPT</name>
<proteinExistence type="predicted"/>
<reference evidence="2" key="2">
    <citation type="submission" date="2020-05" db="UniProtKB">
        <authorList>
            <consortium name="EnsemblMetazoa"/>
        </authorList>
    </citation>
    <scope>IDENTIFICATION</scope>
    <source>
        <strain evidence="2">WRAIR2</strain>
    </source>
</reference>
<feature type="region of interest" description="Disordered" evidence="1">
    <location>
        <begin position="197"/>
        <end position="225"/>
    </location>
</feature>